<evidence type="ECO:0000256" key="1">
    <source>
        <dbReference type="ARBA" id="ARBA00004236"/>
    </source>
</evidence>
<gene>
    <name evidence="5" type="ORF">HUW51_02000</name>
</gene>
<name>A0A7G7G322_9BACT</name>
<evidence type="ECO:0000256" key="2">
    <source>
        <dbReference type="ARBA" id="ARBA00022475"/>
    </source>
</evidence>
<organism evidence="5 6">
    <name type="scientific">Adhaeribacter swui</name>
    <dbReference type="NCBI Taxonomy" id="2086471"/>
    <lineage>
        <taxon>Bacteria</taxon>
        <taxon>Pseudomonadati</taxon>
        <taxon>Bacteroidota</taxon>
        <taxon>Cytophagia</taxon>
        <taxon>Cytophagales</taxon>
        <taxon>Hymenobacteraceae</taxon>
        <taxon>Adhaeribacter</taxon>
    </lineage>
</organism>
<accession>A0A7G7G322</accession>
<evidence type="ECO:0000313" key="5">
    <source>
        <dbReference type="EMBL" id="QNF31556.1"/>
    </source>
</evidence>
<evidence type="ECO:0000256" key="3">
    <source>
        <dbReference type="ARBA" id="ARBA00023136"/>
    </source>
</evidence>
<dbReference type="EMBL" id="CP055156">
    <property type="protein sequence ID" value="QNF31556.1"/>
    <property type="molecule type" value="Genomic_DNA"/>
</dbReference>
<dbReference type="InterPro" id="IPR015943">
    <property type="entry name" value="WD40/YVTN_repeat-like_dom_sf"/>
</dbReference>
<proteinExistence type="predicted"/>
<keyword evidence="3" id="KW-0472">Membrane</keyword>
<comment type="subcellular location">
    <subcellularLocation>
        <location evidence="1">Cell membrane</location>
    </subcellularLocation>
</comment>
<dbReference type="KEGG" id="aswu:HUW51_02000"/>
<dbReference type="SUPFAM" id="SSF101898">
    <property type="entry name" value="NHL repeat"/>
    <property type="match status" value="1"/>
</dbReference>
<reference evidence="5 6" key="1">
    <citation type="journal article" date="2018" name="Int. J. Syst. Evol. Microbiol.">
        <title>Adhaeribacter swui sp. nov., isolated from wet mud.</title>
        <authorList>
            <person name="Kim D.U."/>
            <person name="Kim K.W."/>
            <person name="Kang M.S."/>
            <person name="Kim J.Y."/>
            <person name="Jang J.H."/>
            <person name="Kim M.K."/>
        </authorList>
    </citation>
    <scope>NUCLEOTIDE SEQUENCE [LARGE SCALE GENOMIC DNA]</scope>
    <source>
        <strain evidence="5 6">KCTC 52873</strain>
    </source>
</reference>
<dbReference type="Pfam" id="PF06977">
    <property type="entry name" value="SdiA-regulated"/>
    <property type="match status" value="1"/>
</dbReference>
<dbReference type="GO" id="GO:0005886">
    <property type="term" value="C:plasma membrane"/>
    <property type="evidence" value="ECO:0007669"/>
    <property type="project" value="UniProtKB-SubCell"/>
</dbReference>
<dbReference type="Proteomes" id="UP000515237">
    <property type="component" value="Chromosome"/>
</dbReference>
<dbReference type="RefSeq" id="WP_185272330.1">
    <property type="nucleotide sequence ID" value="NZ_CP055156.1"/>
</dbReference>
<dbReference type="Gene3D" id="2.130.10.10">
    <property type="entry name" value="YVTN repeat-like/Quinoprotein amine dehydrogenase"/>
    <property type="match status" value="1"/>
</dbReference>
<evidence type="ECO:0000256" key="4">
    <source>
        <dbReference type="SAM" id="SignalP"/>
    </source>
</evidence>
<sequence>MKKVPVSLLLLLLSFGLVFCDNTSKADDKQDKDKKKKAKKEERAADVKITNKWDLPAVLKEVSGIAYLGPNRFACVQDEAGIVFIYNTATKTIEEEVDFAGAGDYEGIAVAGKAAYVVRSDGNIFEIPDLLGNNSLPVKTYATALTAKQNVEGLCYDKKHNRLLLAIKGSEPNNPGYKGIYAFDLQSKKLNPNPVYKINLRDPAFAEVKAKKENTIIQPSEINIHPRTGDIYVTEATKPKLLIMDSSGKIKRLLHLSSGDFAQPEGLAFSPEGDLFISNEGKKEPGNILQVQIPQP</sequence>
<keyword evidence="6" id="KW-1185">Reference proteome</keyword>
<evidence type="ECO:0000313" key="6">
    <source>
        <dbReference type="Proteomes" id="UP000515237"/>
    </source>
</evidence>
<keyword evidence="4" id="KW-0732">Signal</keyword>
<keyword evidence="2" id="KW-1003">Cell membrane</keyword>
<feature type="chain" id="PRO_5028839196" evidence="4">
    <location>
        <begin position="27"/>
        <end position="296"/>
    </location>
</feature>
<dbReference type="InterPro" id="IPR009722">
    <property type="entry name" value="YjiK/CarP"/>
</dbReference>
<protein>
    <submittedName>
        <fullName evidence="5">SdiA-regulated domain-containing protein</fullName>
    </submittedName>
</protein>
<feature type="signal peptide" evidence="4">
    <location>
        <begin position="1"/>
        <end position="26"/>
    </location>
</feature>
<dbReference type="AlphaFoldDB" id="A0A7G7G322"/>